<dbReference type="Pfam" id="PF00361">
    <property type="entry name" value="Proton_antipo_M"/>
    <property type="match status" value="1"/>
</dbReference>
<dbReference type="InterPro" id="IPR050586">
    <property type="entry name" value="CPA3_Na-H_Antiporter_D"/>
</dbReference>
<feature type="transmembrane region" description="Helical" evidence="8">
    <location>
        <begin position="108"/>
        <end position="127"/>
    </location>
</feature>
<dbReference type="EC" id="1.6.5.3" evidence="10"/>
<keyword evidence="3" id="KW-1003">Cell membrane</keyword>
<keyword evidence="5 8" id="KW-1133">Transmembrane helix</keyword>
<feature type="domain" description="NADH:quinone oxidoreductase/Mrp antiporter transmembrane" evidence="9">
    <location>
        <begin position="127"/>
        <end position="418"/>
    </location>
</feature>
<name>A0A074LK57_9BACT</name>
<feature type="transmembrane region" description="Helical" evidence="8">
    <location>
        <begin position="77"/>
        <end position="96"/>
    </location>
</feature>
<evidence type="ECO:0000256" key="8">
    <source>
        <dbReference type="SAM" id="Phobius"/>
    </source>
</evidence>
<dbReference type="PRINTS" id="PR01435">
    <property type="entry name" value="NPOXDRDTASE5"/>
</dbReference>
<feature type="transmembrane region" description="Helical" evidence="8">
    <location>
        <begin position="133"/>
        <end position="152"/>
    </location>
</feature>
<dbReference type="STRING" id="1048983.EL17_08575"/>
<evidence type="ECO:0000256" key="1">
    <source>
        <dbReference type="ARBA" id="ARBA00004651"/>
    </source>
</evidence>
<dbReference type="OrthoDB" id="9807568at2"/>
<evidence type="ECO:0000256" key="2">
    <source>
        <dbReference type="ARBA" id="ARBA00005346"/>
    </source>
</evidence>
<keyword evidence="6 8" id="KW-0472">Membrane</keyword>
<comment type="subcellular location">
    <subcellularLocation>
        <location evidence="1">Cell membrane</location>
        <topology evidence="1">Multi-pass membrane protein</topology>
    </subcellularLocation>
    <subcellularLocation>
        <location evidence="7">Membrane</location>
        <topology evidence="7">Multi-pass membrane protein</topology>
    </subcellularLocation>
</comment>
<dbReference type="eggNOG" id="COG0651">
    <property type="taxonomic scope" value="Bacteria"/>
</dbReference>
<evidence type="ECO:0000256" key="4">
    <source>
        <dbReference type="ARBA" id="ARBA00022692"/>
    </source>
</evidence>
<comment type="similarity">
    <text evidence="2">Belongs to the CPA3 antiporters (TC 2.A.63) subunit D family.</text>
</comment>
<reference evidence="10 11" key="1">
    <citation type="submission" date="2014-04" db="EMBL/GenBank/DDBJ databases">
        <title>Characterization and application of a salt tolerant electro-active bacterium.</title>
        <authorList>
            <person name="Yang L."/>
            <person name="Wei S."/>
            <person name="Tay Q.X.M."/>
        </authorList>
    </citation>
    <scope>NUCLEOTIDE SEQUENCE [LARGE SCALE GENOMIC DNA]</scope>
    <source>
        <strain evidence="10 11">LY1</strain>
    </source>
</reference>
<keyword evidence="11" id="KW-1185">Reference proteome</keyword>
<sequence>MSNPYIILPVIFQLFTAILLMFFWTKKNSQKLISIICSLITLGISIWLITIVLLQGIHVTQAGGWEAPFGITFVADPLSTLMILLTSISGLAVSIFSTGSVRNARIKFGYFPIFHFLLMGLNGAFLAGDIFNLYVWFEIIIISSFVLITLGGEKAQLEGSIKYVTMNLLASVVFLTAIAILYGLTGSLNMADLSIRVANIENRGLVNVTAILFFVGFGIKSAVFPLHFWLPASYHTPPPAISAIFGGLLTKVGVYALLRVFTLIFIPDDFMTDVITWVAIMTILTGCLGALVQNNIRKIFSYLIVGHIGYMIAGLGMYTEAALVGTIFYLIHDIIVKTNLFMVTGVIFKLKGTYSMRNLGGFYKTYPKLSLLMAVPIFSLVGIPPLSGFWAKVFWIESGFITENYLLVFVLVFGSFLTLVTMAKLWAEVVWKDGDALPMKINVKYFWELKPIKRVAMIVPIVLLSMVSLYIGFGAEHIISISRLIGSQLIDTTPYIEAVLGPLNAEVI</sequence>
<feature type="transmembrane region" description="Helical" evidence="8">
    <location>
        <begin position="164"/>
        <end position="184"/>
    </location>
</feature>
<evidence type="ECO:0000313" key="10">
    <source>
        <dbReference type="EMBL" id="KEO74182.1"/>
    </source>
</evidence>
<keyword evidence="4 7" id="KW-0812">Transmembrane</keyword>
<gene>
    <name evidence="10" type="ORF">EL17_08575</name>
</gene>
<feature type="transmembrane region" description="Helical" evidence="8">
    <location>
        <begin position="452"/>
        <end position="473"/>
    </location>
</feature>
<dbReference type="Proteomes" id="UP000027821">
    <property type="component" value="Unassembled WGS sequence"/>
</dbReference>
<dbReference type="InterPro" id="IPR001750">
    <property type="entry name" value="ND/Mrp_TM"/>
</dbReference>
<feature type="transmembrane region" description="Helical" evidence="8">
    <location>
        <begin position="240"/>
        <end position="262"/>
    </location>
</feature>
<protein>
    <submittedName>
        <fullName evidence="10">Monovalent cation/H+ antiporter subunit D</fullName>
        <ecNumber evidence="10">1.6.5.3</ecNumber>
    </submittedName>
</protein>
<evidence type="ECO:0000256" key="5">
    <source>
        <dbReference type="ARBA" id="ARBA00022989"/>
    </source>
</evidence>
<organism evidence="10 11">
    <name type="scientific">Anditalea andensis</name>
    <dbReference type="NCBI Taxonomy" id="1048983"/>
    <lineage>
        <taxon>Bacteria</taxon>
        <taxon>Pseudomonadati</taxon>
        <taxon>Bacteroidota</taxon>
        <taxon>Cytophagia</taxon>
        <taxon>Cytophagales</taxon>
        <taxon>Cytophagaceae</taxon>
        <taxon>Anditalea</taxon>
    </lineage>
</organism>
<dbReference type="GO" id="GO:0005886">
    <property type="term" value="C:plasma membrane"/>
    <property type="evidence" value="ECO:0007669"/>
    <property type="project" value="UniProtKB-SubCell"/>
</dbReference>
<feature type="transmembrane region" description="Helical" evidence="8">
    <location>
        <begin position="6"/>
        <end position="25"/>
    </location>
</feature>
<feature type="transmembrane region" description="Helical" evidence="8">
    <location>
        <begin position="324"/>
        <end position="348"/>
    </location>
</feature>
<feature type="transmembrane region" description="Helical" evidence="8">
    <location>
        <begin position="274"/>
        <end position="292"/>
    </location>
</feature>
<dbReference type="PRINTS" id="PR01434">
    <property type="entry name" value="NADHDHGNASE5"/>
</dbReference>
<dbReference type="PANTHER" id="PTHR42703">
    <property type="entry name" value="NADH DEHYDROGENASE"/>
    <property type="match status" value="1"/>
</dbReference>
<proteinExistence type="inferred from homology"/>
<comment type="caution">
    <text evidence="10">The sequence shown here is derived from an EMBL/GenBank/DDBJ whole genome shotgun (WGS) entry which is preliminary data.</text>
</comment>
<dbReference type="PANTHER" id="PTHR42703:SF1">
    <property type="entry name" value="NA(+)_H(+) ANTIPORTER SUBUNIT D1"/>
    <property type="match status" value="1"/>
</dbReference>
<accession>A0A074LK57</accession>
<feature type="transmembrane region" description="Helical" evidence="8">
    <location>
        <begin position="204"/>
        <end position="228"/>
    </location>
</feature>
<feature type="transmembrane region" description="Helical" evidence="8">
    <location>
        <begin position="405"/>
        <end position="431"/>
    </location>
</feature>
<feature type="transmembrane region" description="Helical" evidence="8">
    <location>
        <begin position="32"/>
        <end position="57"/>
    </location>
</feature>
<evidence type="ECO:0000256" key="3">
    <source>
        <dbReference type="ARBA" id="ARBA00022475"/>
    </source>
</evidence>
<dbReference type="RefSeq" id="WP_035073065.1">
    <property type="nucleotide sequence ID" value="NZ_JMIH01000016.1"/>
</dbReference>
<feature type="transmembrane region" description="Helical" evidence="8">
    <location>
        <begin position="299"/>
        <end position="318"/>
    </location>
</feature>
<feature type="transmembrane region" description="Helical" evidence="8">
    <location>
        <begin position="369"/>
        <end position="393"/>
    </location>
</feature>
<dbReference type="EMBL" id="JMIH01000016">
    <property type="protein sequence ID" value="KEO74182.1"/>
    <property type="molecule type" value="Genomic_DNA"/>
</dbReference>
<evidence type="ECO:0000259" key="9">
    <source>
        <dbReference type="Pfam" id="PF00361"/>
    </source>
</evidence>
<evidence type="ECO:0000313" key="11">
    <source>
        <dbReference type="Proteomes" id="UP000027821"/>
    </source>
</evidence>
<keyword evidence="10" id="KW-0560">Oxidoreductase</keyword>
<dbReference type="GO" id="GO:0016491">
    <property type="term" value="F:oxidoreductase activity"/>
    <property type="evidence" value="ECO:0007669"/>
    <property type="project" value="UniProtKB-KW"/>
</dbReference>
<dbReference type="AlphaFoldDB" id="A0A074LK57"/>
<evidence type="ECO:0000256" key="7">
    <source>
        <dbReference type="RuleBase" id="RU000320"/>
    </source>
</evidence>
<evidence type="ECO:0000256" key="6">
    <source>
        <dbReference type="ARBA" id="ARBA00023136"/>
    </source>
</evidence>